<dbReference type="EMBL" id="JWZT01005374">
    <property type="protein sequence ID" value="KII61227.1"/>
    <property type="molecule type" value="Genomic_DNA"/>
</dbReference>
<evidence type="ECO:0000313" key="2">
    <source>
        <dbReference type="Proteomes" id="UP000031668"/>
    </source>
</evidence>
<accession>A0A0C2IWH2</accession>
<proteinExistence type="predicted"/>
<gene>
    <name evidence="1" type="ORF">RF11_11312</name>
</gene>
<name>A0A0C2IWH2_THEKT</name>
<organism evidence="1 2">
    <name type="scientific">Thelohanellus kitauei</name>
    <name type="common">Myxosporean</name>
    <dbReference type="NCBI Taxonomy" id="669202"/>
    <lineage>
        <taxon>Eukaryota</taxon>
        <taxon>Metazoa</taxon>
        <taxon>Cnidaria</taxon>
        <taxon>Myxozoa</taxon>
        <taxon>Myxosporea</taxon>
        <taxon>Bivalvulida</taxon>
        <taxon>Platysporina</taxon>
        <taxon>Myxobolidae</taxon>
        <taxon>Thelohanellus</taxon>
    </lineage>
</organism>
<sequence length="101" mass="11409">MLLACSQLSRECDIDIAQFHSCIWPPSTNISYTGRNLRLAHKFVAEPIPKGSKAKRRTELDLSQRSMGLQESRILKNRYCCLVDDNTNRISTGILKASTEP</sequence>
<dbReference type="AlphaFoldDB" id="A0A0C2IWH2"/>
<dbReference type="Proteomes" id="UP000031668">
    <property type="component" value="Unassembled WGS sequence"/>
</dbReference>
<evidence type="ECO:0000313" key="1">
    <source>
        <dbReference type="EMBL" id="KII61227.1"/>
    </source>
</evidence>
<keyword evidence="2" id="KW-1185">Reference proteome</keyword>
<comment type="caution">
    <text evidence="1">The sequence shown here is derived from an EMBL/GenBank/DDBJ whole genome shotgun (WGS) entry which is preliminary data.</text>
</comment>
<reference evidence="1 2" key="1">
    <citation type="journal article" date="2014" name="Genome Biol. Evol.">
        <title>The genome of the myxosporean Thelohanellus kitauei shows adaptations to nutrient acquisition within its fish host.</title>
        <authorList>
            <person name="Yang Y."/>
            <person name="Xiong J."/>
            <person name="Zhou Z."/>
            <person name="Huo F."/>
            <person name="Miao W."/>
            <person name="Ran C."/>
            <person name="Liu Y."/>
            <person name="Zhang J."/>
            <person name="Feng J."/>
            <person name="Wang M."/>
            <person name="Wang M."/>
            <person name="Wang L."/>
            <person name="Yao B."/>
        </authorList>
    </citation>
    <scope>NUCLEOTIDE SEQUENCE [LARGE SCALE GENOMIC DNA]</scope>
    <source>
        <strain evidence="1">Wuqing</strain>
    </source>
</reference>
<protein>
    <submittedName>
        <fullName evidence="1">Uncharacterized protein</fullName>
    </submittedName>
</protein>